<dbReference type="InterPro" id="IPR011019">
    <property type="entry name" value="KIND_dom"/>
</dbReference>
<dbReference type="SUPFAM" id="SSF50729">
    <property type="entry name" value="PH domain-like"/>
    <property type="match status" value="1"/>
</dbReference>
<evidence type="ECO:0000259" key="18">
    <source>
        <dbReference type="PROSITE" id="PS50057"/>
    </source>
</evidence>
<feature type="domain" description="PDZ" evidence="19">
    <location>
        <begin position="1696"/>
        <end position="1779"/>
    </location>
</feature>
<feature type="binding site" evidence="14">
    <location>
        <position position="2226"/>
    </location>
    <ligand>
        <name>substrate</name>
    </ligand>
</feature>
<dbReference type="CDD" id="cd13187">
    <property type="entry name" value="FERM_C_PTPH13"/>
    <property type="match status" value="1"/>
</dbReference>
<dbReference type="GO" id="GO:0005737">
    <property type="term" value="C:cytoplasm"/>
    <property type="evidence" value="ECO:0007669"/>
    <property type="project" value="UniProtKB-UniRule"/>
</dbReference>
<feature type="compositionally biased region" description="Polar residues" evidence="15">
    <location>
        <begin position="1303"/>
        <end position="1321"/>
    </location>
</feature>
<dbReference type="InterPro" id="IPR003595">
    <property type="entry name" value="Tyr_Pase_cat"/>
</dbReference>
<dbReference type="Ensembl" id="ENSCCRT00000157362.1">
    <property type="protein sequence ID" value="ENSCCRP00000153771.1"/>
    <property type="gene ID" value="ENSCCRG00000011159.2"/>
</dbReference>
<evidence type="ECO:0000256" key="3">
    <source>
        <dbReference type="ARBA" id="ARBA00009649"/>
    </source>
</evidence>
<evidence type="ECO:0000256" key="9">
    <source>
        <dbReference type="ARBA" id="ARBA00023242"/>
    </source>
</evidence>
<feature type="compositionally biased region" description="Basic and acidic residues" evidence="15">
    <location>
        <begin position="425"/>
        <end position="438"/>
    </location>
</feature>
<dbReference type="InterPro" id="IPR000299">
    <property type="entry name" value="FERM_domain"/>
</dbReference>
<dbReference type="Gene3D" id="1.20.80.10">
    <property type="match status" value="1"/>
</dbReference>
<reference evidence="21" key="1">
    <citation type="submission" date="2025-08" db="UniProtKB">
        <authorList>
            <consortium name="Ensembl"/>
        </authorList>
    </citation>
    <scope>IDENTIFICATION</scope>
</reference>
<feature type="domain" description="Tyrosine-protein phosphatase" evidence="16">
    <location>
        <begin position="2061"/>
        <end position="2315"/>
    </location>
</feature>
<evidence type="ECO:0000256" key="11">
    <source>
        <dbReference type="ARBA" id="ARBA00058215"/>
    </source>
</evidence>
<evidence type="ECO:0000256" key="8">
    <source>
        <dbReference type="ARBA" id="ARBA00023212"/>
    </source>
</evidence>
<dbReference type="InterPro" id="IPR052074">
    <property type="entry name" value="NonRcpt_TyrProt_Phosphatase"/>
</dbReference>
<keyword evidence="22" id="KW-1185">Reference proteome</keyword>
<dbReference type="InterPro" id="IPR019747">
    <property type="entry name" value="FERM_CS"/>
</dbReference>
<dbReference type="SMART" id="SM00295">
    <property type="entry name" value="B41"/>
    <property type="match status" value="1"/>
</dbReference>
<dbReference type="SUPFAM" id="SSF47031">
    <property type="entry name" value="Second domain of FERM"/>
    <property type="match status" value="1"/>
</dbReference>
<feature type="region of interest" description="Disordered" evidence="15">
    <location>
        <begin position="330"/>
        <end position="352"/>
    </location>
</feature>
<feature type="compositionally biased region" description="Low complexity" evidence="15">
    <location>
        <begin position="1193"/>
        <end position="1202"/>
    </location>
</feature>
<evidence type="ECO:0000256" key="6">
    <source>
        <dbReference type="ARBA" id="ARBA00022801"/>
    </source>
</evidence>
<dbReference type="InterPro" id="IPR018979">
    <property type="entry name" value="FERM_N"/>
</dbReference>
<dbReference type="FunFam" id="3.90.190.10:FF:000102">
    <property type="entry name" value="Receptor-type tyrosine-protein phosphatase"/>
    <property type="match status" value="1"/>
</dbReference>
<comment type="catalytic activity">
    <reaction evidence="10 12">
        <text>O-phospho-L-tyrosyl-[protein] + H2O = L-tyrosyl-[protein] + phosphate</text>
        <dbReference type="Rhea" id="RHEA:10684"/>
        <dbReference type="Rhea" id="RHEA-COMP:10136"/>
        <dbReference type="Rhea" id="RHEA-COMP:20101"/>
        <dbReference type="ChEBI" id="CHEBI:15377"/>
        <dbReference type="ChEBI" id="CHEBI:43474"/>
        <dbReference type="ChEBI" id="CHEBI:46858"/>
        <dbReference type="ChEBI" id="CHEBI:61978"/>
        <dbReference type="EC" id="3.1.3.48"/>
    </reaction>
</comment>
<dbReference type="InterPro" id="IPR011993">
    <property type="entry name" value="PH-like_dom_sf"/>
</dbReference>
<feature type="domain" description="PDZ" evidence="19">
    <location>
        <begin position="1328"/>
        <end position="1405"/>
    </location>
</feature>
<dbReference type="GeneTree" id="ENSGT00940000155133"/>
<dbReference type="CDD" id="cd06696">
    <property type="entry name" value="PDZ4_PTPN13-like"/>
    <property type="match status" value="1"/>
</dbReference>
<feature type="domain" description="Tyrosine specific protein phosphatases" evidence="17">
    <location>
        <begin position="2237"/>
        <end position="2306"/>
    </location>
</feature>
<evidence type="ECO:0000256" key="1">
    <source>
        <dbReference type="ARBA" id="ARBA00004123"/>
    </source>
</evidence>
<feature type="region of interest" description="Disordered" evidence="15">
    <location>
        <begin position="398"/>
        <end position="443"/>
    </location>
</feature>
<keyword evidence="8 12" id="KW-0206">Cytoskeleton</keyword>
<name>A0A9J8BH38_CYPCA</name>
<proteinExistence type="inferred from homology"/>
<evidence type="ECO:0000313" key="21">
    <source>
        <dbReference type="Ensembl" id="ENSCCRP00000153771.1"/>
    </source>
</evidence>
<dbReference type="InterPro" id="IPR000242">
    <property type="entry name" value="PTP_cat"/>
</dbReference>
<feature type="compositionally biased region" description="Basic and acidic residues" evidence="15">
    <location>
        <begin position="1969"/>
        <end position="1979"/>
    </location>
</feature>
<dbReference type="InterPro" id="IPR035963">
    <property type="entry name" value="FERM_2"/>
</dbReference>
<evidence type="ECO:0000259" key="19">
    <source>
        <dbReference type="PROSITE" id="PS50106"/>
    </source>
</evidence>
<dbReference type="InterPro" id="IPR014352">
    <property type="entry name" value="FERM/acyl-CoA-bd_prot_sf"/>
</dbReference>
<dbReference type="Pfam" id="PF09379">
    <property type="entry name" value="FERM_N"/>
    <property type="match status" value="1"/>
</dbReference>
<feature type="domain" description="PDZ" evidence="19">
    <location>
        <begin position="1602"/>
        <end position="1682"/>
    </location>
</feature>
<dbReference type="InterPro" id="IPR000387">
    <property type="entry name" value="Tyr_Pase_dom"/>
</dbReference>
<dbReference type="PANTHER" id="PTHR46900:SF1">
    <property type="entry name" value="TYROSINE-PROTEIN PHOSPHATASE NON-RECEPTOR TYPE 13"/>
    <property type="match status" value="1"/>
</dbReference>
<feature type="region of interest" description="Disordered" evidence="15">
    <location>
        <begin position="184"/>
        <end position="213"/>
    </location>
</feature>
<dbReference type="SUPFAM" id="SSF52799">
    <property type="entry name" value="(Phosphotyrosine protein) phosphatases II"/>
    <property type="match status" value="1"/>
</dbReference>
<dbReference type="PROSITE" id="PS50055">
    <property type="entry name" value="TYR_PHOSPHATASE_PTP"/>
    <property type="match status" value="1"/>
</dbReference>
<feature type="binding site" evidence="14">
    <location>
        <begin position="2256"/>
        <end position="2262"/>
    </location>
    <ligand>
        <name>substrate</name>
    </ligand>
</feature>
<dbReference type="CDD" id="cd14597">
    <property type="entry name" value="PTPc-N13"/>
    <property type="match status" value="1"/>
</dbReference>
<dbReference type="FunFam" id="2.30.29.30:FF:000107">
    <property type="entry name" value="Tyrosine-protein phosphatase non-receptor type 13"/>
    <property type="match status" value="1"/>
</dbReference>
<dbReference type="PROSITE" id="PS50056">
    <property type="entry name" value="TYR_PHOSPHATASE_2"/>
    <property type="match status" value="1"/>
</dbReference>
<dbReference type="InterPro" id="IPR018980">
    <property type="entry name" value="FERM_PH-like_C"/>
</dbReference>
<dbReference type="PROSITE" id="PS51377">
    <property type="entry name" value="KIND"/>
    <property type="match status" value="1"/>
</dbReference>
<evidence type="ECO:0000259" key="20">
    <source>
        <dbReference type="PROSITE" id="PS51377"/>
    </source>
</evidence>
<dbReference type="GO" id="GO:0005856">
    <property type="term" value="C:cytoskeleton"/>
    <property type="evidence" value="ECO:0007669"/>
    <property type="project" value="UniProtKB-SubCell"/>
</dbReference>
<dbReference type="InterPro" id="IPR019749">
    <property type="entry name" value="Band_41_domain"/>
</dbReference>
<organism evidence="21 22">
    <name type="scientific">Cyprinus carpio carpio</name>
    <dbReference type="NCBI Taxonomy" id="630221"/>
    <lineage>
        <taxon>Eukaryota</taxon>
        <taxon>Metazoa</taxon>
        <taxon>Chordata</taxon>
        <taxon>Craniata</taxon>
        <taxon>Vertebrata</taxon>
        <taxon>Euteleostomi</taxon>
        <taxon>Actinopterygii</taxon>
        <taxon>Neopterygii</taxon>
        <taxon>Teleostei</taxon>
        <taxon>Ostariophysi</taxon>
        <taxon>Cypriniformes</taxon>
        <taxon>Cyprinidae</taxon>
        <taxon>Cyprininae</taxon>
        <taxon>Cyprinus</taxon>
    </lineage>
</organism>
<feature type="region of interest" description="Disordered" evidence="15">
    <location>
        <begin position="911"/>
        <end position="1014"/>
    </location>
</feature>
<evidence type="ECO:0000256" key="2">
    <source>
        <dbReference type="ARBA" id="ARBA00004245"/>
    </source>
</evidence>
<feature type="binding site" evidence="14">
    <location>
        <position position="2300"/>
    </location>
    <ligand>
        <name>substrate</name>
    </ligand>
</feature>
<evidence type="ECO:0000256" key="13">
    <source>
        <dbReference type="PIRSR" id="PIRSR000933-50"/>
    </source>
</evidence>
<protein>
    <recommendedName>
        <fullName evidence="12">Tyrosine-protein phosphatase non-receptor type 13</fullName>
        <ecNumber evidence="12">3.1.3.48</ecNumber>
    </recommendedName>
</protein>
<dbReference type="FunFam" id="2.30.42.10:FF:000105">
    <property type="entry name" value="Tyrosine-protein phosphatase non-receptor type 13"/>
    <property type="match status" value="1"/>
</dbReference>
<feature type="region of interest" description="Disordered" evidence="15">
    <location>
        <begin position="1434"/>
        <end position="1498"/>
    </location>
</feature>
<dbReference type="GO" id="GO:0005634">
    <property type="term" value="C:nucleus"/>
    <property type="evidence" value="ECO:0007669"/>
    <property type="project" value="UniProtKB-SubCell"/>
</dbReference>
<feature type="region of interest" description="Disordered" evidence="15">
    <location>
        <begin position="252"/>
        <end position="285"/>
    </location>
</feature>
<dbReference type="Pfam" id="PF00595">
    <property type="entry name" value="PDZ"/>
    <property type="match status" value="5"/>
</dbReference>
<evidence type="ECO:0000259" key="17">
    <source>
        <dbReference type="PROSITE" id="PS50056"/>
    </source>
</evidence>
<dbReference type="SUPFAM" id="SSF50156">
    <property type="entry name" value="PDZ domain-like"/>
    <property type="match status" value="5"/>
</dbReference>
<reference evidence="21" key="2">
    <citation type="submission" date="2025-09" db="UniProtKB">
        <authorList>
            <consortium name="Ensembl"/>
        </authorList>
    </citation>
    <scope>IDENTIFICATION</scope>
</reference>
<dbReference type="PROSITE" id="PS00661">
    <property type="entry name" value="FERM_2"/>
    <property type="match status" value="1"/>
</dbReference>
<dbReference type="PRINTS" id="PR00935">
    <property type="entry name" value="BAND41"/>
</dbReference>
<evidence type="ECO:0000256" key="10">
    <source>
        <dbReference type="ARBA" id="ARBA00051722"/>
    </source>
</evidence>
<dbReference type="SMART" id="SM01196">
    <property type="entry name" value="FERM_C"/>
    <property type="match status" value="1"/>
</dbReference>
<dbReference type="Pfam" id="PF09380">
    <property type="entry name" value="FERM_C"/>
    <property type="match status" value="1"/>
</dbReference>
<dbReference type="InterPro" id="IPR012153">
    <property type="entry name" value="PTPN13"/>
</dbReference>
<keyword evidence="6 12" id="KW-0378">Hydrolase</keyword>
<feature type="domain" description="PDZ" evidence="19">
    <location>
        <begin position="1831"/>
        <end position="1911"/>
    </location>
</feature>
<comment type="subcellular location">
    <subcellularLocation>
        <location evidence="2 12">Cytoplasm</location>
        <location evidence="2 12">Cytoskeleton</location>
    </subcellularLocation>
    <subcellularLocation>
        <location evidence="1">Nucleus</location>
    </subcellularLocation>
</comment>
<keyword evidence="4 12" id="KW-0963">Cytoplasm</keyword>
<dbReference type="GO" id="GO:0004725">
    <property type="term" value="F:protein tyrosine phosphatase activity"/>
    <property type="evidence" value="ECO:0007669"/>
    <property type="project" value="UniProtKB-UniRule"/>
</dbReference>
<dbReference type="SMART" id="SM00228">
    <property type="entry name" value="PDZ"/>
    <property type="match status" value="5"/>
</dbReference>
<dbReference type="CDD" id="cd23060">
    <property type="entry name" value="PDZ5_DrPTPN13-like"/>
    <property type="match status" value="1"/>
</dbReference>
<dbReference type="CDD" id="cd06792">
    <property type="entry name" value="PDZ2-PTPN13_FRMPD2-like"/>
    <property type="match status" value="1"/>
</dbReference>
<dbReference type="SMART" id="SM00194">
    <property type="entry name" value="PTPc"/>
    <property type="match status" value="1"/>
</dbReference>
<dbReference type="Proteomes" id="UP001108240">
    <property type="component" value="Unplaced"/>
</dbReference>
<dbReference type="InterPro" id="IPR029071">
    <property type="entry name" value="Ubiquitin-like_domsf"/>
</dbReference>
<dbReference type="EC" id="3.1.3.48" evidence="12"/>
<feature type="domain" description="PDZ" evidence="19">
    <location>
        <begin position="1064"/>
        <end position="1151"/>
    </location>
</feature>
<dbReference type="Gene3D" id="3.10.20.90">
    <property type="entry name" value="Phosphatidylinositol 3-kinase Catalytic Subunit, Chain A, domain 1"/>
    <property type="match status" value="1"/>
</dbReference>
<feature type="compositionally biased region" description="Basic and acidic residues" evidence="15">
    <location>
        <begin position="186"/>
        <end position="203"/>
    </location>
</feature>
<dbReference type="SMART" id="SM00404">
    <property type="entry name" value="PTPc_motif"/>
    <property type="match status" value="1"/>
</dbReference>
<feature type="region of interest" description="Disordered" evidence="15">
    <location>
        <begin position="1932"/>
        <end position="1998"/>
    </location>
</feature>
<dbReference type="CDD" id="cd14473">
    <property type="entry name" value="FERM_B-lobe"/>
    <property type="match status" value="1"/>
</dbReference>
<dbReference type="PIRSF" id="PIRSF000933">
    <property type="entry name" value="Tyr-Ptase_nr13"/>
    <property type="match status" value="1"/>
</dbReference>
<dbReference type="InterPro" id="IPR019748">
    <property type="entry name" value="FERM_central"/>
</dbReference>
<feature type="compositionally biased region" description="Low complexity" evidence="15">
    <location>
        <begin position="275"/>
        <end position="285"/>
    </location>
</feature>
<feature type="compositionally biased region" description="Basic and acidic residues" evidence="15">
    <location>
        <begin position="1266"/>
        <end position="1282"/>
    </location>
</feature>
<keyword evidence="5" id="KW-0677">Repeat</keyword>
<feature type="domain" description="FERM" evidence="18">
    <location>
        <begin position="562"/>
        <end position="861"/>
    </location>
</feature>
<dbReference type="SMART" id="SM00750">
    <property type="entry name" value="KIND"/>
    <property type="match status" value="1"/>
</dbReference>
<dbReference type="Pfam" id="PF00102">
    <property type="entry name" value="Y_phosphatase"/>
    <property type="match status" value="1"/>
</dbReference>
<evidence type="ECO:0000313" key="22">
    <source>
        <dbReference type="Proteomes" id="UP001108240"/>
    </source>
</evidence>
<dbReference type="PRINTS" id="PR00700">
    <property type="entry name" value="PRTYPHPHTASE"/>
</dbReference>
<evidence type="ECO:0000256" key="15">
    <source>
        <dbReference type="SAM" id="MobiDB-lite"/>
    </source>
</evidence>
<dbReference type="CDD" id="cd23072">
    <property type="entry name" value="PDZ1_PTPN13-like"/>
    <property type="match status" value="1"/>
</dbReference>
<dbReference type="InterPro" id="IPR001478">
    <property type="entry name" value="PDZ"/>
</dbReference>
<dbReference type="GO" id="GO:0036312">
    <property type="term" value="F:phosphatidylinositol 3-kinase regulatory subunit binding"/>
    <property type="evidence" value="ECO:0007669"/>
    <property type="project" value="TreeGrafter"/>
</dbReference>
<comment type="function">
    <text evidence="12">Regulates negatively FAS-induced apoptosis and NGFR-mediated pro-apoptotic signaling.</text>
</comment>
<dbReference type="PANTHER" id="PTHR46900">
    <property type="entry name" value="TYROSINE-PROTEIN PHOSPHATASE NON-RECEPTOR TYPE 13"/>
    <property type="match status" value="1"/>
</dbReference>
<feature type="domain" description="KIND" evidence="20">
    <location>
        <begin position="3"/>
        <end position="186"/>
    </location>
</feature>
<dbReference type="Gene3D" id="3.90.190.10">
    <property type="entry name" value="Protein tyrosine phosphatase superfamily"/>
    <property type="match status" value="1"/>
</dbReference>
<evidence type="ECO:0000256" key="4">
    <source>
        <dbReference type="ARBA" id="ARBA00022490"/>
    </source>
</evidence>
<dbReference type="Gene3D" id="2.30.42.10">
    <property type="match status" value="5"/>
</dbReference>
<dbReference type="Pfam" id="PF00373">
    <property type="entry name" value="FERM_M"/>
    <property type="match status" value="1"/>
</dbReference>
<keyword evidence="7 12" id="KW-0904">Protein phosphatase</keyword>
<dbReference type="PROSITE" id="PS50106">
    <property type="entry name" value="PDZ"/>
    <property type="match status" value="5"/>
</dbReference>
<feature type="region of interest" description="Disordered" evidence="15">
    <location>
        <begin position="1154"/>
        <end position="1321"/>
    </location>
</feature>
<dbReference type="SUPFAM" id="SSF54236">
    <property type="entry name" value="Ubiquitin-like"/>
    <property type="match status" value="1"/>
</dbReference>
<evidence type="ECO:0000256" key="12">
    <source>
        <dbReference type="PIRNR" id="PIRNR000933"/>
    </source>
</evidence>
<evidence type="ECO:0000259" key="16">
    <source>
        <dbReference type="PROSITE" id="PS50055"/>
    </source>
</evidence>
<dbReference type="Gene3D" id="2.30.29.30">
    <property type="entry name" value="Pleckstrin-homology domain (PH domain)/Phosphotyrosine-binding domain (PTB)"/>
    <property type="match status" value="1"/>
</dbReference>
<comment type="similarity">
    <text evidence="3 12">Belongs to the protein-tyrosine phosphatase family. Non-receptor class subfamily.</text>
</comment>
<accession>A0A9J8BH38</accession>
<comment type="function">
    <text evidence="11">Tyrosine-protein phosphatase targeted to sites of actin polymerization in response of varied extracellular stimuli. Has tyrosine phosphatase activity towards various tyrosyl phosphorylated substrates.</text>
</comment>
<feature type="compositionally biased region" description="Low complexity" evidence="15">
    <location>
        <begin position="410"/>
        <end position="424"/>
    </location>
</feature>
<feature type="compositionally biased region" description="Basic and acidic residues" evidence="15">
    <location>
        <begin position="1474"/>
        <end position="1489"/>
    </location>
</feature>
<evidence type="ECO:0000256" key="14">
    <source>
        <dbReference type="PIRSR" id="PIRSR000933-51"/>
    </source>
</evidence>
<dbReference type="PROSITE" id="PS50057">
    <property type="entry name" value="FERM_3"/>
    <property type="match status" value="1"/>
</dbReference>
<dbReference type="InterPro" id="IPR029021">
    <property type="entry name" value="Prot-tyrosine_phosphatase-like"/>
</dbReference>
<evidence type="ECO:0000256" key="5">
    <source>
        <dbReference type="ARBA" id="ARBA00022737"/>
    </source>
</evidence>
<feature type="compositionally biased region" description="Polar residues" evidence="15">
    <location>
        <begin position="1203"/>
        <end position="1212"/>
    </location>
</feature>
<sequence>MHVSLAEALQVRGGPLQEEEVWAVLNQSAESLHELLRRDPSALGFIISPWSLLLMPSGNISFTDENVTQKDLRAFTPPEMLEGLNLSSLSDMEKMHMYSLGMTLFWGADYEIPQSQPMKLGEHLNTVLLNMCDDSTLTRLSVRSALDTCSAHIRNSNCDPSFSYVRKLVRLVLGSLSQLDGLLSQSERESLPERSKEIRERLRGKGLPAGRSAAHRVLERYRARTQEQAQLNRGLSRSMGALPIQDLVRADEGLSSYPPSEDHAGSESSAELYHQRQQQQLQLQQRGRPLEVNQHSHPHQRNKSWASSADLACLDPDMLRFGALEDARRGSSALSTHSAGRHKSSSKSRDSRYADFGSLDVRKAHHHSSQSVGSPFSSAYDRIREKHKKLQALKQAMDDPLHTHRRYHSDYSSSSESPSVTSSDPDYRQAKKPEDLRRYSSQVGLSEHDAVSLSSAQRHRLFEVGQDELSGTELLIQRQEELHRLQARLSRASIYPGEDPRASILDLAEPLRGSPLEAGLHPRKSKNLFGPEFVRMSSEQTVVLTVPSSIMNKRGKVEESQRKVGVVLLNGQKLELCCDVKAVCKDVLDMAVAHIGLVEHHLFSLAYLKDDEFFFVEPDVKLSKVAPEGWKDDPRKKKMDVNFNLFLRIKFFQDDVSLIQHTMTKHQYYLQLRKDILEERVRCDLENAMILASLALQAEFGDYQTELHGKTYFRTEHYLPASVLDKFDQSTIKEELPKLHSSYYNASEQEAELEFLKVCQRLPEYGVHFHRVLPEKRSLTGIMLGIYSKGVLIFEVLNGNRTPVLRFPWRDTKKISFTKKKICLQNTSDGIKHLFQTDSQKTCQYLLHLCSAQYKFHLHMKARQNSQELQDLENSPLSSLQYSDGMGAVSLSPSSDPELYKRMSYSEISLSKSASRISVPPEPPYPGFSSSSNPRMKSRSHHNLGQLPESPEHRMVPFSSQSQSSMTHSQVLASTHQRASSDTDSIAVARQQEGTVDDIPRWSPKSLKKESDSSSCEDTAQAYVIGVSMHSSGVPSTPASSIGNSDSLKKKVHALPSPEREIQTVNLKKDVKYGLGFQVVGGENSGPRQDLGTIISSITPGGPADINGCLKPGDRLLSVNDVSLETLSHDTVVEILQNTPDDVTLVVSQPKERLFPDSPSGIHHYKSATQNQEVDVDSSSEDHTRSPSPPPAASSKTSPPQSVRQGSVSSQDSRTESAGLLQTNLNGFHRNAPTEGSAPVQFIPTDSNPSVEATPPALPPKTRKSKVPDIPKELEYSDRGDSDMDEDTYSSSQEKHKTKKGVSPNTVTETLNASSPEVNSLQPGDLFDVELSKIDSSLGISVTGGSNTTVRHGGIYVKGVIPKGAAELDGRIKKGDRVVAVNGKSLEGATHKQAVEMLRDTGQEVISALRGTGQEVTLHLCRPAPGVLPEMDRAIKTPVPSPRKEPSPKPQPDAKTSSPPQTARPRAVGPVEEALERLMVKSPSRRDSYSDSTDNDELEEAFSPANLEQASQAWDRSVYQTSMGRLPYEADMDDTIRSAYYSPRQSMSRPDVIRMSSSPVLPEIGILSPSPDPLPPPLPNPVNLSLPDHGQEEEFIPEVELKVSLVKSDKGSLGFTLTKGNDNNCYIHDIIQDPAKGDGRLHPGDRMIMVNNTDVSGMNHTEVVNLVRAAPKVVDLVVGRILEPPKPPIEAHLLPDITFQCHDESLGLVLDGGSDSGLGVLYVKDIIPGSVASAEGSLKHLDIIHYINGAPTQDLTLSESRRLLQLSLRNLSLKATRDGKPVFPGEEQISLLNNNVSPKVSQSMNGYLHSNDPNELEALSGICPAEEQIVKLQLEKPPAGGLGFSVIGGERGIFVKSVTPGGTADTAGTLQVGDRLLKVNEDLMIGVSHSKAVTTIRKAKGLVHLIVSRPPDQMPNTYLGFLPLKSNSVNGNNDYDTGSLEKGKGTEGSGDLSEDTDCDGSSLPEDSPETSRKAAWKEENVDDSALQSSSGQLDEDEITWGSDELPIESINSKFTKDGPIVTEEELTSLPLVKVVPDGHYTSANLNTIVLMMRGLLEQKVPLQEFENLQNLRPLDECLIGQTKENKKKNRYKNIVPFDTTRVMLGKDGGYINANFIKMPVKDENFLYIACQGPLPTTLGDFWQMVWEQKSNVIAMMTQEVEGGKVKCQRYWPDTPRSPEMVDDRLQITLVKDQHLDNFVIRLIEVKDIQTNEIQRVTHLNYTGWPDHGTPTQPEQLLTFISYMRHIHQSGPIITHCSAGIGRSGTLICIDVVLGLISKDADFDISDVVRTMRLQRQGMVQTEEQYIFCYQVILYVLRCLQAEEKLSG</sequence>
<dbReference type="CDD" id="cd17195">
    <property type="entry name" value="FERM_F1_PTPN13"/>
    <property type="match status" value="1"/>
</dbReference>
<dbReference type="Pfam" id="PF16599">
    <property type="entry name" value="PTN13_u3"/>
    <property type="match status" value="1"/>
</dbReference>
<feature type="compositionally biased region" description="Polar residues" evidence="15">
    <location>
        <begin position="966"/>
        <end position="984"/>
    </location>
</feature>
<keyword evidence="9" id="KW-0539">Nucleus</keyword>
<dbReference type="InterPro" id="IPR036034">
    <property type="entry name" value="PDZ_sf"/>
</dbReference>
<evidence type="ECO:0000256" key="7">
    <source>
        <dbReference type="ARBA" id="ARBA00022912"/>
    </source>
</evidence>
<feature type="active site" description="Phosphocysteine intermediate" evidence="13">
    <location>
        <position position="2256"/>
    </location>
</feature>
<dbReference type="Gene3D" id="1.10.510.10">
    <property type="entry name" value="Transferase(Phosphotransferase) domain 1"/>
    <property type="match status" value="1"/>
</dbReference>